<dbReference type="Gene3D" id="3.30.430.20">
    <property type="entry name" value="Gnk2 domain, C-X8-C-X2-C motif"/>
    <property type="match status" value="4"/>
</dbReference>
<feature type="domain" description="Gnk2-homologous" evidence="4">
    <location>
        <begin position="26"/>
        <end position="129"/>
    </location>
</feature>
<dbReference type="PANTHER" id="PTHR32099">
    <property type="entry name" value="CYSTEINE-RICH REPEAT SECRETORY PROTEIN"/>
    <property type="match status" value="1"/>
</dbReference>
<feature type="signal peptide" evidence="3">
    <location>
        <begin position="1"/>
        <end position="22"/>
    </location>
</feature>
<feature type="chain" id="PRO_5032321663" description="Gnk2-homologous domain-containing protein" evidence="3">
    <location>
        <begin position="23"/>
        <end position="540"/>
    </location>
</feature>
<evidence type="ECO:0000313" key="5">
    <source>
        <dbReference type="EMBL" id="KAF8409487.1"/>
    </source>
</evidence>
<protein>
    <recommendedName>
        <fullName evidence="4">Gnk2-homologous domain-containing protein</fullName>
    </recommendedName>
</protein>
<dbReference type="CDD" id="cd23509">
    <property type="entry name" value="Gnk2-like"/>
    <property type="match status" value="4"/>
</dbReference>
<sequence>MVSFGLIVFLTAIFIHLGISNAQPPYFRLHICSNSGNYTTGSQYRTNLNSLVSSLSSNATPDKGFYNVTAGQSSDEVSAIYLCRGDLSPEVCHDYVNVSSREILQRCPYQKEAIIWYDECMFRYSNRSIFATLEDSPTGFLWNPFNNSDPVQFNQILADLMEELVTEVVSDTSKGMFAAREANLSSSSKIYGMMQCTPDISTSECNRCLRRAVSQIPDCCEGKRGGRVVTPSCILREERNAQASSSLLSCSHSQENFKTALLNVSLCNAQPPYFRLHICSNSGNYTTGSQYRTNFNSLVSSLSSNATLHKGFYNVTAGQSSDEVSAIYLCRGDLSPEVCHDYVNVSSREILRLCPYQKEAIIWYDECLFRYYNRSIFATMEDSPFGYLWNQFNNSDPVEFNRILGDLMEELVTEVVSDTSKGMFAAREANLSSFSKIYGMMQCTPDISTSECNRCLRGSVSQIPTCCEGKRGGRVVKPSCILRVLRAIAAIHLGRVLYSITLNVDVEGNCKCRQFSATPIYGTSGSVISSLRVAEKGRTI</sequence>
<dbReference type="PANTHER" id="PTHR32099:SF42">
    <property type="entry name" value="CYSTEINE-RICH RECEPTOR-LIKE PROTEIN KINASE 9-RELATED"/>
    <property type="match status" value="1"/>
</dbReference>
<evidence type="ECO:0000259" key="4">
    <source>
        <dbReference type="PROSITE" id="PS51473"/>
    </source>
</evidence>
<name>A0A835DR51_TETSI</name>
<dbReference type="InterPro" id="IPR002902">
    <property type="entry name" value="GNK2"/>
</dbReference>
<feature type="domain" description="Gnk2-homologous" evidence="4">
    <location>
        <begin position="135"/>
        <end position="242"/>
    </location>
</feature>
<dbReference type="Proteomes" id="UP000655225">
    <property type="component" value="Unassembled WGS sequence"/>
</dbReference>
<evidence type="ECO:0000256" key="1">
    <source>
        <dbReference type="ARBA" id="ARBA00022729"/>
    </source>
</evidence>
<feature type="domain" description="Gnk2-homologous" evidence="4">
    <location>
        <begin position="382"/>
        <end position="489"/>
    </location>
</feature>
<dbReference type="PROSITE" id="PS51473">
    <property type="entry name" value="GNK2"/>
    <property type="match status" value="4"/>
</dbReference>
<organism evidence="5 6">
    <name type="scientific">Tetracentron sinense</name>
    <name type="common">Spur-leaf</name>
    <dbReference type="NCBI Taxonomy" id="13715"/>
    <lineage>
        <taxon>Eukaryota</taxon>
        <taxon>Viridiplantae</taxon>
        <taxon>Streptophyta</taxon>
        <taxon>Embryophyta</taxon>
        <taxon>Tracheophyta</taxon>
        <taxon>Spermatophyta</taxon>
        <taxon>Magnoliopsida</taxon>
        <taxon>Trochodendrales</taxon>
        <taxon>Trochodendraceae</taxon>
        <taxon>Tetracentron</taxon>
    </lineage>
</organism>
<dbReference type="EMBL" id="JABCRI010000003">
    <property type="protein sequence ID" value="KAF8409487.1"/>
    <property type="molecule type" value="Genomic_DNA"/>
</dbReference>
<keyword evidence="6" id="KW-1185">Reference proteome</keyword>
<dbReference type="FunFam" id="3.30.430.20:FF:000002">
    <property type="entry name" value="Cysteine-rich receptor-like protein kinase 10"/>
    <property type="match status" value="2"/>
</dbReference>
<dbReference type="OrthoDB" id="1429918at2759"/>
<dbReference type="OMA" id="YFRLHIC"/>
<evidence type="ECO:0000256" key="2">
    <source>
        <dbReference type="ARBA" id="ARBA00022737"/>
    </source>
</evidence>
<proteinExistence type="predicted"/>
<dbReference type="InterPro" id="IPR038408">
    <property type="entry name" value="GNK2_sf"/>
</dbReference>
<evidence type="ECO:0000313" key="6">
    <source>
        <dbReference type="Proteomes" id="UP000655225"/>
    </source>
</evidence>
<dbReference type="AlphaFoldDB" id="A0A835DR51"/>
<dbReference type="FunFam" id="3.30.430.20:FF:000003">
    <property type="entry name" value="Cysteine-rich RLK (RECEPTOR-like protein kinase) 10"/>
    <property type="match status" value="2"/>
</dbReference>
<evidence type="ECO:0000256" key="3">
    <source>
        <dbReference type="SAM" id="SignalP"/>
    </source>
</evidence>
<keyword evidence="1 3" id="KW-0732">Signal</keyword>
<keyword evidence="2" id="KW-0677">Repeat</keyword>
<gene>
    <name evidence="5" type="ORF">HHK36_005563</name>
</gene>
<comment type="caution">
    <text evidence="5">The sequence shown here is derived from an EMBL/GenBank/DDBJ whole genome shotgun (WGS) entry which is preliminary data.</text>
</comment>
<dbReference type="Pfam" id="PF01657">
    <property type="entry name" value="Stress-antifung"/>
    <property type="match status" value="4"/>
</dbReference>
<feature type="domain" description="Gnk2-homologous" evidence="4">
    <location>
        <begin position="273"/>
        <end position="376"/>
    </location>
</feature>
<accession>A0A835DR51</accession>
<reference evidence="5 6" key="1">
    <citation type="submission" date="2020-04" db="EMBL/GenBank/DDBJ databases">
        <title>Plant Genome Project.</title>
        <authorList>
            <person name="Zhang R.-G."/>
        </authorList>
    </citation>
    <scope>NUCLEOTIDE SEQUENCE [LARGE SCALE GENOMIC DNA]</scope>
    <source>
        <strain evidence="5">YNK0</strain>
        <tissue evidence="5">Leaf</tissue>
    </source>
</reference>